<evidence type="ECO:0000313" key="3">
    <source>
        <dbReference type="Proteomes" id="UP000011135"/>
    </source>
</evidence>
<sequence>MLQLATTRENFIQRRLEIGQPDDKYEKEADAVADRVMRMPSSRSFQMTSGTQSPGIQMKCAKCEEEEKLQMKPMSKGGDFLQMKSANKVMTASEGLRGMVNSSKGSGQSLPEGVNNEMSGKMGADFSKVKVHTDSNAIQMSRELGAQAFTYGSDIYFDQGKYDPGSSAGKHLLAHELTHVVQQNDTIQRSCHDGNCDSCAGGVKDFWVTFFFRVRATRRVMSTLRTMINEAKRILADCCLNLKADFNWDLLGGDRDVDPFTMNPDGTWHYNPSVTDVGESNAFASARGVPILVVDNVQKSGGGITVGSAFDTAYTGVEYFVLAVNQINSNPNCNHLAHELWHVGSDTGRHNAAADGSLAACTGNDVSPGYCSGLRAMV</sequence>
<accession>L8JTD0</accession>
<dbReference type="Proteomes" id="UP000011135">
    <property type="component" value="Unassembled WGS sequence"/>
</dbReference>
<dbReference type="AlphaFoldDB" id="L8JTD0"/>
<dbReference type="Pfam" id="PF13699">
    <property type="entry name" value="eCIS_core"/>
    <property type="match status" value="1"/>
</dbReference>
<comment type="caution">
    <text evidence="2">The sequence shown here is derived from an EMBL/GenBank/DDBJ whole genome shotgun (WGS) entry which is preliminary data.</text>
</comment>
<evidence type="ECO:0000313" key="2">
    <source>
        <dbReference type="EMBL" id="ELR72090.1"/>
    </source>
</evidence>
<keyword evidence="3" id="KW-1185">Reference proteome</keyword>
<organism evidence="2 3">
    <name type="scientific">Fulvivirga imtechensis AK7</name>
    <dbReference type="NCBI Taxonomy" id="1237149"/>
    <lineage>
        <taxon>Bacteria</taxon>
        <taxon>Pseudomonadati</taxon>
        <taxon>Bacteroidota</taxon>
        <taxon>Cytophagia</taxon>
        <taxon>Cytophagales</taxon>
        <taxon>Fulvivirgaceae</taxon>
        <taxon>Fulvivirga</taxon>
    </lineage>
</organism>
<gene>
    <name evidence="2" type="ORF">C900_01832</name>
</gene>
<evidence type="ECO:0000259" key="1">
    <source>
        <dbReference type="Pfam" id="PF13699"/>
    </source>
</evidence>
<feature type="domain" description="eCIS core" evidence="1">
    <location>
        <begin position="110"/>
        <end position="185"/>
    </location>
</feature>
<dbReference type="InterPro" id="IPR025295">
    <property type="entry name" value="eCIS_core_dom"/>
</dbReference>
<reference evidence="2 3" key="1">
    <citation type="submission" date="2012-12" db="EMBL/GenBank/DDBJ databases">
        <title>Genome assembly of Fulvivirga imtechensis AK7.</title>
        <authorList>
            <person name="Nupur N."/>
            <person name="Khatri I."/>
            <person name="Kumar R."/>
            <person name="Subramanian S."/>
            <person name="Pinnaka A."/>
        </authorList>
    </citation>
    <scope>NUCLEOTIDE SEQUENCE [LARGE SCALE GENOMIC DNA]</scope>
    <source>
        <strain evidence="2 3">AK7</strain>
    </source>
</reference>
<dbReference type="STRING" id="1237149.C900_01832"/>
<dbReference type="eggNOG" id="COG1361">
    <property type="taxonomic scope" value="Bacteria"/>
</dbReference>
<proteinExistence type="predicted"/>
<dbReference type="EMBL" id="AMZN01000027">
    <property type="protein sequence ID" value="ELR72090.1"/>
    <property type="molecule type" value="Genomic_DNA"/>
</dbReference>
<protein>
    <recommendedName>
        <fullName evidence="1">eCIS core domain-containing protein</fullName>
    </recommendedName>
</protein>
<dbReference type="RefSeq" id="WP_009579274.1">
    <property type="nucleotide sequence ID" value="NZ_AMZN01000027.1"/>
</dbReference>
<dbReference type="PATRIC" id="fig|1237149.3.peg.1786"/>
<name>L8JTD0_9BACT</name>